<dbReference type="STRING" id="1267021.FPB0191_00568"/>
<dbReference type="EMBL" id="CP009056">
    <property type="protein sequence ID" value="AJA44399.1"/>
    <property type="molecule type" value="Genomic_DNA"/>
</dbReference>
<protein>
    <submittedName>
        <fullName evidence="2">Uncharacterized protein</fullName>
    </submittedName>
</protein>
<proteinExistence type="predicted"/>
<gene>
    <name evidence="2" type="ORF">FPB0191_00568</name>
</gene>
<keyword evidence="1" id="KW-1133">Transmembrane helix</keyword>
<feature type="transmembrane region" description="Helical" evidence="1">
    <location>
        <begin position="7"/>
        <end position="24"/>
    </location>
</feature>
<accession>A0A0A7RYQ6</accession>
<evidence type="ECO:0000313" key="2">
    <source>
        <dbReference type="EMBL" id="AJA44399.1"/>
    </source>
</evidence>
<keyword evidence="1" id="KW-0472">Membrane</keyword>
<dbReference type="OrthoDB" id="7054067at2"/>
<evidence type="ECO:0000313" key="3">
    <source>
        <dbReference type="Proteomes" id="UP000030901"/>
    </source>
</evidence>
<reference evidence="2 3" key="1">
    <citation type="journal article" date="2014" name="Appl. Environ. Microbiol.">
        <title>Gut symbionts from distinct hosts exhibit genotoxic activity via divergent colibactin biosynthetic pathways.</title>
        <authorList>
            <person name="Engel P."/>
            <person name="Vizcaino M.I."/>
            <person name="Crawford J.M."/>
        </authorList>
    </citation>
    <scope>NUCLEOTIDE SEQUENCE [LARGE SCALE GENOMIC DNA]</scope>
    <source>
        <strain evidence="2 3">PEB0191</strain>
    </source>
</reference>
<organism evidence="2 3">
    <name type="scientific">Frischella perrara</name>
    <dbReference type="NCBI Taxonomy" id="1267021"/>
    <lineage>
        <taxon>Bacteria</taxon>
        <taxon>Pseudomonadati</taxon>
        <taxon>Pseudomonadota</taxon>
        <taxon>Gammaproteobacteria</taxon>
        <taxon>Orbales</taxon>
        <taxon>Orbaceae</taxon>
        <taxon>Frischella</taxon>
    </lineage>
</organism>
<dbReference type="Proteomes" id="UP000030901">
    <property type="component" value="Chromosome"/>
</dbReference>
<evidence type="ECO:0000256" key="1">
    <source>
        <dbReference type="SAM" id="Phobius"/>
    </source>
</evidence>
<name>A0A0A7RYQ6_FRIPE</name>
<dbReference type="HOGENOM" id="CLU_448162_0_0_6"/>
<keyword evidence="3" id="KW-1185">Reference proteome</keyword>
<dbReference type="RefSeq" id="WP_039103862.1">
    <property type="nucleotide sequence ID" value="NZ_CP009056.1"/>
</dbReference>
<dbReference type="KEGG" id="fpp:FPB0191_00568"/>
<sequence>MKSLIKIYLLPFMLWMITVDYVYAEVRMNEHQIKTIEQLKKQSILPNKIYYQYDFMTAFENEDSVPMEYLFSSISDLETHPDMYELAIQSIAEVKLNENYQYNEVLQRNRNIIEVIYPTDSFQSLDDGVYFYILDEQKQLHKKESFDEVYKLPCYLRVEKKHGIVVSIQKRPLASISHYKYDYWANNSLKYLKIEMTDNNDNIIYISETFFNDYGRIEKNIRKNTVTGNLAIESVQHDADVYSIEEYFNNKNTKTNRVIHYENSFRVKNEVLNKSGNVIKINNINPLLFDFEKDLDEPYPYNKLVMNVEKSNALLTDSMFEQGISDNPKYDEDALKRAKYLGIKPNQVYYHKLPFPSFMAERYKNFPHQAPLTLIEAENQSPQEKYSDLIRIEIDNNYQYKKIDKTKWQQTAISLPSTQFKSLENGIHFFVINDKGQLTPLNNVEQAIAQPTYVRVEKVMGKIVSTLQKTRVQWLTTEFDYKKNAPIRSKLTVIESHIVPKLVIESEYESGQYLPASQVIKNAQGNIIRTFKTVKKKNTIAILERFNEQGIKTNHIEISKQGNIVENQYLDSKEHVRFTTSDIQDKEYPQLYDALPFNPDGFEMMLFDHFNK</sequence>
<keyword evidence="1" id="KW-0812">Transmembrane</keyword>
<dbReference type="AlphaFoldDB" id="A0A0A7RYQ6"/>